<evidence type="ECO:0000313" key="2">
    <source>
        <dbReference type="Proteomes" id="UP000828390"/>
    </source>
</evidence>
<organism evidence="1 2">
    <name type="scientific">Dreissena polymorpha</name>
    <name type="common">Zebra mussel</name>
    <name type="synonym">Mytilus polymorpha</name>
    <dbReference type="NCBI Taxonomy" id="45954"/>
    <lineage>
        <taxon>Eukaryota</taxon>
        <taxon>Metazoa</taxon>
        <taxon>Spiralia</taxon>
        <taxon>Lophotrochozoa</taxon>
        <taxon>Mollusca</taxon>
        <taxon>Bivalvia</taxon>
        <taxon>Autobranchia</taxon>
        <taxon>Heteroconchia</taxon>
        <taxon>Euheterodonta</taxon>
        <taxon>Imparidentia</taxon>
        <taxon>Neoheterodontei</taxon>
        <taxon>Myida</taxon>
        <taxon>Dreissenoidea</taxon>
        <taxon>Dreissenidae</taxon>
        <taxon>Dreissena</taxon>
    </lineage>
</organism>
<reference evidence="1" key="2">
    <citation type="submission" date="2020-11" db="EMBL/GenBank/DDBJ databases">
        <authorList>
            <person name="McCartney M.A."/>
            <person name="Auch B."/>
            <person name="Kono T."/>
            <person name="Mallez S."/>
            <person name="Becker A."/>
            <person name="Gohl D.M."/>
            <person name="Silverstein K.A.T."/>
            <person name="Koren S."/>
            <person name="Bechman K.B."/>
            <person name="Herman A."/>
            <person name="Abrahante J.E."/>
            <person name="Garbe J."/>
        </authorList>
    </citation>
    <scope>NUCLEOTIDE SEQUENCE</scope>
    <source>
        <strain evidence="1">Duluth1</strain>
        <tissue evidence="1">Whole animal</tissue>
    </source>
</reference>
<dbReference type="EMBL" id="JAIWYP010000011">
    <property type="protein sequence ID" value="KAH3742272.1"/>
    <property type="molecule type" value="Genomic_DNA"/>
</dbReference>
<dbReference type="AlphaFoldDB" id="A0A9D4DCK1"/>
<keyword evidence="2" id="KW-1185">Reference proteome</keyword>
<name>A0A9D4DCK1_DREPO</name>
<accession>A0A9D4DCK1</accession>
<gene>
    <name evidence="1" type="ORF">DPMN_049009</name>
</gene>
<proteinExistence type="predicted"/>
<dbReference type="Proteomes" id="UP000828390">
    <property type="component" value="Unassembled WGS sequence"/>
</dbReference>
<comment type="caution">
    <text evidence="1">The sequence shown here is derived from an EMBL/GenBank/DDBJ whole genome shotgun (WGS) entry which is preliminary data.</text>
</comment>
<evidence type="ECO:0000313" key="1">
    <source>
        <dbReference type="EMBL" id="KAH3742272.1"/>
    </source>
</evidence>
<reference evidence="1" key="1">
    <citation type="journal article" date="2019" name="bioRxiv">
        <title>The Genome of the Zebra Mussel, Dreissena polymorpha: A Resource for Invasive Species Research.</title>
        <authorList>
            <person name="McCartney M.A."/>
            <person name="Auch B."/>
            <person name="Kono T."/>
            <person name="Mallez S."/>
            <person name="Zhang Y."/>
            <person name="Obille A."/>
            <person name="Becker A."/>
            <person name="Abrahante J.E."/>
            <person name="Garbe J."/>
            <person name="Badalamenti J.P."/>
            <person name="Herman A."/>
            <person name="Mangelson H."/>
            <person name="Liachko I."/>
            <person name="Sullivan S."/>
            <person name="Sone E.D."/>
            <person name="Koren S."/>
            <person name="Silverstein K.A.T."/>
            <person name="Beckman K.B."/>
            <person name="Gohl D.M."/>
        </authorList>
    </citation>
    <scope>NUCLEOTIDE SEQUENCE</scope>
    <source>
        <strain evidence="1">Duluth1</strain>
        <tissue evidence="1">Whole animal</tissue>
    </source>
</reference>
<sequence>MYDDEDTNFNYHEISEIQTPNTDIVTRSNTFIREANDENEPTFVNSELARQMISRTEMSLTSSGTGDTLNATHETITFSALADINMADGKYDMLS</sequence>
<protein>
    <submittedName>
        <fullName evidence="1">Uncharacterized protein</fullName>
    </submittedName>
</protein>